<feature type="domain" description="HTH merR-type" evidence="2">
    <location>
        <begin position="1"/>
        <end position="68"/>
    </location>
</feature>
<keyword evidence="1" id="KW-0238">DNA-binding</keyword>
<dbReference type="InterPro" id="IPR000551">
    <property type="entry name" value="MerR-type_HTH_dom"/>
</dbReference>
<dbReference type="GO" id="GO:0003677">
    <property type="term" value="F:DNA binding"/>
    <property type="evidence" value="ECO:0007669"/>
    <property type="project" value="UniProtKB-KW"/>
</dbReference>
<dbReference type="RefSeq" id="WP_026125931.1">
    <property type="nucleotide sequence ID" value="NZ_ANBG01000243.1"/>
</dbReference>
<dbReference type="InterPro" id="IPR009061">
    <property type="entry name" value="DNA-bd_dom_put_sf"/>
</dbReference>
<evidence type="ECO:0000313" key="3">
    <source>
        <dbReference type="EMBL" id="ASU85955.1"/>
    </source>
</evidence>
<proteinExistence type="predicted"/>
<evidence type="ECO:0000313" key="4">
    <source>
        <dbReference type="Proteomes" id="UP000215005"/>
    </source>
</evidence>
<keyword evidence="4" id="KW-1185">Reference proteome</keyword>
<dbReference type="Proteomes" id="UP000215005">
    <property type="component" value="Chromosome"/>
</dbReference>
<gene>
    <name evidence="3" type="ORF">CDO52_00355</name>
</gene>
<dbReference type="OrthoDB" id="5296483at2"/>
<dbReference type="PANTHER" id="PTHR30204:SF97">
    <property type="entry name" value="MERR FAMILY REGULATORY PROTEIN"/>
    <property type="match status" value="1"/>
</dbReference>
<dbReference type="InterPro" id="IPR047057">
    <property type="entry name" value="MerR_fam"/>
</dbReference>
<dbReference type="PANTHER" id="PTHR30204">
    <property type="entry name" value="REDOX-CYCLING DRUG-SENSING TRANSCRIPTIONAL ACTIVATOR SOXR"/>
    <property type="match status" value="1"/>
</dbReference>
<accession>A0A223SCZ0</accession>
<dbReference type="PRINTS" id="PR00040">
    <property type="entry name" value="HTHMERR"/>
</dbReference>
<name>A0A223SCZ0_9ACTN</name>
<dbReference type="EMBL" id="CP022753">
    <property type="protein sequence ID" value="ASU85955.1"/>
    <property type="molecule type" value="Genomic_DNA"/>
</dbReference>
<evidence type="ECO:0000259" key="2">
    <source>
        <dbReference type="PROSITE" id="PS50937"/>
    </source>
</evidence>
<evidence type="ECO:0000256" key="1">
    <source>
        <dbReference type="ARBA" id="ARBA00023125"/>
    </source>
</evidence>
<dbReference type="KEGG" id="ngv:CDO52_00355"/>
<dbReference type="PROSITE" id="PS50937">
    <property type="entry name" value="HTH_MERR_2"/>
    <property type="match status" value="1"/>
</dbReference>
<protein>
    <submittedName>
        <fullName evidence="3">MerR family transcriptional regulator</fullName>
    </submittedName>
</protein>
<dbReference type="GO" id="GO:0003700">
    <property type="term" value="F:DNA-binding transcription factor activity"/>
    <property type="evidence" value="ECO:0007669"/>
    <property type="project" value="InterPro"/>
</dbReference>
<dbReference type="PROSITE" id="PS00552">
    <property type="entry name" value="HTH_MERR_1"/>
    <property type="match status" value="1"/>
</dbReference>
<dbReference type="Gene3D" id="1.10.1660.10">
    <property type="match status" value="1"/>
</dbReference>
<dbReference type="Pfam" id="PF13411">
    <property type="entry name" value="MerR_1"/>
    <property type="match status" value="1"/>
</dbReference>
<reference evidence="3 4" key="1">
    <citation type="submission" date="2017-08" db="EMBL/GenBank/DDBJ databases">
        <title>The complete genome sequence of Nocardiopsis gilva YIM 90087.</title>
        <authorList>
            <person name="Yin M."/>
            <person name="Tang S."/>
        </authorList>
    </citation>
    <scope>NUCLEOTIDE SEQUENCE [LARGE SCALE GENOMIC DNA]</scope>
    <source>
        <strain evidence="3 4">YIM 90087</strain>
    </source>
</reference>
<dbReference type="CDD" id="cd01282">
    <property type="entry name" value="HTH_MerR-like_sg3"/>
    <property type="match status" value="1"/>
</dbReference>
<dbReference type="SMART" id="SM00422">
    <property type="entry name" value="HTH_MERR"/>
    <property type="match status" value="1"/>
</dbReference>
<dbReference type="SUPFAM" id="SSF46955">
    <property type="entry name" value="Putative DNA-binding domain"/>
    <property type="match status" value="1"/>
</dbReference>
<dbReference type="AlphaFoldDB" id="A0A223SCZ0"/>
<organism evidence="3 4">
    <name type="scientific">Nocardiopsis gilva YIM 90087</name>
    <dbReference type="NCBI Taxonomy" id="1235441"/>
    <lineage>
        <taxon>Bacteria</taxon>
        <taxon>Bacillati</taxon>
        <taxon>Actinomycetota</taxon>
        <taxon>Actinomycetes</taxon>
        <taxon>Streptosporangiales</taxon>
        <taxon>Nocardiopsidaceae</taxon>
        <taxon>Nocardiopsis</taxon>
    </lineage>
</organism>
<sequence>MRIGELSALTGVSRRSLRYYEQHGLLESRRSENGWREYDQDAVVRVRNIRELLGSGLSVADLQRVAPCLDQDLDPEQCYRVLEIYNHRLAELDRKISVLAGHRDRLEKRISGVG</sequence>